<dbReference type="EMBL" id="JBCEZU010000023">
    <property type="protein sequence ID" value="KAK9538530.1"/>
    <property type="molecule type" value="Genomic_DNA"/>
</dbReference>
<keyword evidence="3" id="KW-1185">Reference proteome</keyword>
<evidence type="ECO:0000256" key="1">
    <source>
        <dbReference type="SAM" id="SignalP"/>
    </source>
</evidence>
<feature type="chain" id="PRO_5043900967" description="Ferric-chelate reductase 1" evidence="1">
    <location>
        <begin position="23"/>
        <end position="263"/>
    </location>
</feature>
<reference evidence="2 3" key="1">
    <citation type="journal article" date="2024" name="Genome Biol. Evol.">
        <title>Chromosome-level genome assembly of the viviparous eelpout Zoarces viviparus.</title>
        <authorList>
            <person name="Fuhrmann N."/>
            <person name="Brasseur M.V."/>
            <person name="Bakowski C.E."/>
            <person name="Podsiadlowski L."/>
            <person name="Prost S."/>
            <person name="Krehenwinkel H."/>
            <person name="Mayer C."/>
        </authorList>
    </citation>
    <scope>NUCLEOTIDE SEQUENCE [LARGE SCALE GENOMIC DNA]</scope>
    <source>
        <strain evidence="2">NO-MEL_2022_Ind0_liver</strain>
    </source>
</reference>
<feature type="signal peptide" evidence="1">
    <location>
        <begin position="1"/>
        <end position="22"/>
    </location>
</feature>
<dbReference type="GO" id="GO:1900449">
    <property type="term" value="P:regulation of glutamate receptor signaling pathway"/>
    <property type="evidence" value="ECO:0007669"/>
    <property type="project" value="InterPro"/>
</dbReference>
<proteinExistence type="predicted"/>
<dbReference type="Proteomes" id="UP001488805">
    <property type="component" value="Unassembled WGS sequence"/>
</dbReference>
<dbReference type="PANTHER" id="PTHR46902:SF1">
    <property type="entry name" value="DOMON DOMAIN-CONTAINING PROTEIN FRRS1L"/>
    <property type="match status" value="1"/>
</dbReference>
<evidence type="ECO:0000313" key="3">
    <source>
        <dbReference type="Proteomes" id="UP001488805"/>
    </source>
</evidence>
<comment type="caution">
    <text evidence="2">The sequence shown here is derived from an EMBL/GenBank/DDBJ whole genome shotgun (WGS) entry which is preliminary data.</text>
</comment>
<protein>
    <recommendedName>
        <fullName evidence="4">Ferric-chelate reductase 1</fullName>
    </recommendedName>
</protein>
<sequence length="263" mass="26746">MERGLTLLVAALVVYVTQSVQGTGHLSFSNATVDITRSGCGVTKLCVETPDDCAPDGTDNCLFTSVVAAAPVAPNGAMLSIELRGDSSGYIALGLSVDASLGTTMLFICAQNNMTNVFFFRTMTMNNTDAALTGNEELVSDIRGMVNGTVIKCEFNITSVNATRSTGRSSQATTSSILLGTGTTNGNAIGAFNRTLNSGPLDLADPASNVVNATAAPSVTTTTTTAAAPPTMPNSGGAVQPHAVLLLLSVLSLAVMLRGGSCG</sequence>
<evidence type="ECO:0008006" key="4">
    <source>
        <dbReference type="Google" id="ProtNLM"/>
    </source>
</evidence>
<evidence type="ECO:0000313" key="2">
    <source>
        <dbReference type="EMBL" id="KAK9538530.1"/>
    </source>
</evidence>
<gene>
    <name evidence="2" type="ORF">VZT92_003693</name>
</gene>
<keyword evidence="1" id="KW-0732">Signal</keyword>
<dbReference type="GO" id="GO:0099072">
    <property type="term" value="P:regulation of postsynaptic membrane neurotransmitter receptor levels"/>
    <property type="evidence" value="ECO:0007669"/>
    <property type="project" value="TreeGrafter"/>
</dbReference>
<organism evidence="2 3">
    <name type="scientific">Zoarces viviparus</name>
    <name type="common">Viviparous eelpout</name>
    <name type="synonym">Blennius viviparus</name>
    <dbReference type="NCBI Taxonomy" id="48416"/>
    <lineage>
        <taxon>Eukaryota</taxon>
        <taxon>Metazoa</taxon>
        <taxon>Chordata</taxon>
        <taxon>Craniata</taxon>
        <taxon>Vertebrata</taxon>
        <taxon>Euteleostomi</taxon>
        <taxon>Actinopterygii</taxon>
        <taxon>Neopterygii</taxon>
        <taxon>Teleostei</taxon>
        <taxon>Neoteleostei</taxon>
        <taxon>Acanthomorphata</taxon>
        <taxon>Eupercaria</taxon>
        <taxon>Perciformes</taxon>
        <taxon>Cottioidei</taxon>
        <taxon>Zoarcales</taxon>
        <taxon>Zoarcidae</taxon>
        <taxon>Zoarcinae</taxon>
        <taxon>Zoarces</taxon>
    </lineage>
</organism>
<dbReference type="AlphaFoldDB" id="A0AAW1FWB5"/>
<dbReference type="InterPro" id="IPR042789">
    <property type="entry name" value="FRRS1L"/>
</dbReference>
<accession>A0AAW1FWB5</accession>
<name>A0AAW1FWB5_ZOAVI</name>
<dbReference type="PANTHER" id="PTHR46902">
    <property type="entry name" value="DOMON DOMAIN-CONTAINING PROTEIN FRRS1L"/>
    <property type="match status" value="1"/>
</dbReference>